<evidence type="ECO:0000256" key="4">
    <source>
        <dbReference type="ARBA" id="ARBA00022679"/>
    </source>
</evidence>
<evidence type="ECO:0000256" key="3">
    <source>
        <dbReference type="ARBA" id="ARBA00022676"/>
    </source>
</evidence>
<evidence type="ECO:0000256" key="2">
    <source>
        <dbReference type="ARBA" id="ARBA00006962"/>
    </source>
</evidence>
<dbReference type="GO" id="GO:0006488">
    <property type="term" value="P:dolichol-linked oligosaccharide biosynthetic process"/>
    <property type="evidence" value="ECO:0007669"/>
    <property type="project" value="InterPro"/>
</dbReference>
<keyword evidence="3" id="KW-0328">Glycosyltransferase</keyword>
<evidence type="ECO:0000259" key="6">
    <source>
        <dbReference type="Pfam" id="PF04101"/>
    </source>
</evidence>
<keyword evidence="5" id="KW-0256">Endoplasmic reticulum</keyword>
<dbReference type="NCBIfam" id="NF041548">
    <property type="entry name" value="PssE"/>
    <property type="match status" value="1"/>
</dbReference>
<accession>A0A7M1WCL0</accession>
<dbReference type="EMBL" id="MT898277">
    <property type="protein sequence ID" value="QOS24787.1"/>
    <property type="molecule type" value="Genomic_DNA"/>
</dbReference>
<dbReference type="InterPro" id="IPR007235">
    <property type="entry name" value="Glyco_trans_28_C"/>
</dbReference>
<proteinExistence type="inferred from homology"/>
<protein>
    <recommendedName>
        <fullName evidence="6">Glycosyl transferase family 28 C-terminal domain-containing protein</fullName>
    </recommendedName>
</protein>
<dbReference type="AlphaFoldDB" id="A0A7M1WCL0"/>
<dbReference type="InterPro" id="IPR039042">
    <property type="entry name" value="Alg13-like"/>
</dbReference>
<comment type="subcellular location">
    <subcellularLocation>
        <location evidence="1">Endoplasmic reticulum</location>
    </subcellularLocation>
</comment>
<organism evidence="7">
    <name type="scientific">Vibrio parahaemolyticus</name>
    <dbReference type="NCBI Taxonomy" id="670"/>
    <lineage>
        <taxon>Bacteria</taxon>
        <taxon>Pseudomonadati</taxon>
        <taxon>Pseudomonadota</taxon>
        <taxon>Gammaproteobacteria</taxon>
        <taxon>Vibrionales</taxon>
        <taxon>Vibrionaceae</taxon>
        <taxon>Vibrio</taxon>
    </lineage>
</organism>
<name>A0A7M1WCL0_VIBPH</name>
<sequence>MKIFVTVGTTKFDTLIRAVDLSSDNENHHYTYQIADGEYKPSAGSYFTFSSDIDDYYNQADVVITHAGAGSIYGLLERNKTIIIVPNLDRVDKHQSDIADFMEEGGYARVCYNMEIIGEIINSIVEFQPKRFIKKDFFKQEEISRFILGV</sequence>
<dbReference type="Gene3D" id="3.40.50.2000">
    <property type="entry name" value="Glycogen Phosphorylase B"/>
    <property type="match status" value="1"/>
</dbReference>
<evidence type="ECO:0000256" key="1">
    <source>
        <dbReference type="ARBA" id="ARBA00004240"/>
    </source>
</evidence>
<keyword evidence="4" id="KW-0808">Transferase</keyword>
<gene>
    <name evidence="7" type="ORF">VP308_00032</name>
</gene>
<dbReference type="Pfam" id="PF04101">
    <property type="entry name" value="Glyco_tran_28_C"/>
    <property type="match status" value="1"/>
</dbReference>
<dbReference type="PANTHER" id="PTHR12867">
    <property type="entry name" value="GLYCOSYL TRANSFERASE-RELATED"/>
    <property type="match status" value="1"/>
</dbReference>
<evidence type="ECO:0000313" key="7">
    <source>
        <dbReference type="EMBL" id="QOS24787.1"/>
    </source>
</evidence>
<dbReference type="RefSeq" id="WP_025577731.1">
    <property type="nucleotide sequence ID" value="NZ_CAJDZF010000035.1"/>
</dbReference>
<dbReference type="SUPFAM" id="SSF53756">
    <property type="entry name" value="UDP-Glycosyltransferase/glycogen phosphorylase"/>
    <property type="match status" value="1"/>
</dbReference>
<comment type="similarity">
    <text evidence="2">Belongs to the glycosyltransferase 28 family.</text>
</comment>
<reference evidence="7" key="1">
    <citation type="submission" date="2020-08" db="EMBL/GenBank/DDBJ databases">
        <title>Genetic structure, function and evolution of capsule biosynthesis loci in Vibrio parahaemolyticus.</title>
        <authorList>
            <person name="Li L."/>
            <person name="Bian S."/>
        </authorList>
    </citation>
    <scope>NUCLEOTIDE SEQUENCE</scope>
    <source>
        <strain evidence="7">VP308</strain>
    </source>
</reference>
<dbReference type="InterPro" id="IPR048097">
    <property type="entry name" value="Cps14G-like"/>
</dbReference>
<evidence type="ECO:0000256" key="5">
    <source>
        <dbReference type="ARBA" id="ARBA00022824"/>
    </source>
</evidence>
<dbReference type="GO" id="GO:0016758">
    <property type="term" value="F:hexosyltransferase activity"/>
    <property type="evidence" value="ECO:0007669"/>
    <property type="project" value="InterPro"/>
</dbReference>
<feature type="domain" description="Glycosyl transferase family 28 C-terminal" evidence="6">
    <location>
        <begin position="3"/>
        <end position="129"/>
    </location>
</feature>
<dbReference type="PANTHER" id="PTHR12867:SF6">
    <property type="entry name" value="N-ACETYLGLUCOSAMINYLDIPHOSPHODOLICHOL N-ACETYLGLUCOSAMINYLTRANSFERASE"/>
    <property type="match status" value="1"/>
</dbReference>